<protein>
    <submittedName>
        <fullName evidence="1">Uncharacterized protein</fullName>
    </submittedName>
</protein>
<gene>
    <name evidence="1" type="ORF">G4Z16_14295</name>
</gene>
<proteinExistence type="predicted"/>
<organism evidence="1 2">
    <name type="scientific">Streptomyces bathyalis</name>
    <dbReference type="NCBI Taxonomy" id="2710756"/>
    <lineage>
        <taxon>Bacteria</taxon>
        <taxon>Bacillati</taxon>
        <taxon>Actinomycetota</taxon>
        <taxon>Actinomycetes</taxon>
        <taxon>Kitasatosporales</taxon>
        <taxon>Streptomycetaceae</taxon>
        <taxon>Streptomyces</taxon>
    </lineage>
</organism>
<reference evidence="2" key="1">
    <citation type="submission" date="2020-02" db="EMBL/GenBank/DDBJ databases">
        <title>Streptomyces sp. ASO4wet.</title>
        <authorList>
            <person name="Risdian C."/>
            <person name="Landwehr W."/>
            <person name="Schupp P."/>
            <person name="Wink J."/>
        </authorList>
    </citation>
    <scope>NUCLEOTIDE SEQUENCE [LARGE SCALE GENOMIC DNA]</scope>
    <source>
        <strain evidence="2">ASO4wet</strain>
    </source>
</reference>
<dbReference type="EMBL" id="CP048882">
    <property type="protein sequence ID" value="QPP10700.1"/>
    <property type="molecule type" value="Genomic_DNA"/>
</dbReference>
<sequence>MTVNLAPKAASALNRAVKLTGDTKTDTVNRSLRIYAYLEQLMQEGGTLYVKTEGSDELERLHFV</sequence>
<name>A0A7T1TD28_9ACTN</name>
<dbReference type="KEGG" id="sbat:G4Z16_14295"/>
<accession>A0A7T1TD28</accession>
<dbReference type="AlphaFoldDB" id="A0A7T1TD28"/>
<dbReference type="Proteomes" id="UP000595046">
    <property type="component" value="Chromosome"/>
</dbReference>
<evidence type="ECO:0000313" key="1">
    <source>
        <dbReference type="EMBL" id="QPP10700.1"/>
    </source>
</evidence>
<keyword evidence="2" id="KW-1185">Reference proteome</keyword>
<evidence type="ECO:0000313" key="2">
    <source>
        <dbReference type="Proteomes" id="UP000595046"/>
    </source>
</evidence>